<name>A0A6A6H2N2_VIRVR</name>
<evidence type="ECO:0000313" key="2">
    <source>
        <dbReference type="EMBL" id="KAF2231823.1"/>
    </source>
</evidence>
<feature type="transmembrane region" description="Helical" evidence="1">
    <location>
        <begin position="337"/>
        <end position="368"/>
    </location>
</feature>
<dbReference type="Proteomes" id="UP000800092">
    <property type="component" value="Unassembled WGS sequence"/>
</dbReference>
<gene>
    <name evidence="2" type="ORF">EV356DRAFT_578886</name>
</gene>
<protein>
    <submittedName>
        <fullName evidence="2">Uncharacterized protein</fullName>
    </submittedName>
</protein>
<evidence type="ECO:0000313" key="3">
    <source>
        <dbReference type="Proteomes" id="UP000800092"/>
    </source>
</evidence>
<keyword evidence="1" id="KW-0472">Membrane</keyword>
<keyword evidence="1" id="KW-1133">Transmembrane helix</keyword>
<proteinExistence type="predicted"/>
<dbReference type="AlphaFoldDB" id="A0A6A6H2N2"/>
<organism evidence="2 3">
    <name type="scientific">Viridothelium virens</name>
    <name type="common">Speckled blister lichen</name>
    <name type="synonym">Trypethelium virens</name>
    <dbReference type="NCBI Taxonomy" id="1048519"/>
    <lineage>
        <taxon>Eukaryota</taxon>
        <taxon>Fungi</taxon>
        <taxon>Dikarya</taxon>
        <taxon>Ascomycota</taxon>
        <taxon>Pezizomycotina</taxon>
        <taxon>Dothideomycetes</taxon>
        <taxon>Dothideomycetes incertae sedis</taxon>
        <taxon>Trypetheliales</taxon>
        <taxon>Trypetheliaceae</taxon>
        <taxon>Viridothelium</taxon>
    </lineage>
</organism>
<keyword evidence="3" id="KW-1185">Reference proteome</keyword>
<evidence type="ECO:0000256" key="1">
    <source>
        <dbReference type="SAM" id="Phobius"/>
    </source>
</evidence>
<accession>A0A6A6H2N2</accession>
<dbReference type="EMBL" id="ML991822">
    <property type="protein sequence ID" value="KAF2231823.1"/>
    <property type="molecule type" value="Genomic_DNA"/>
</dbReference>
<dbReference type="OrthoDB" id="5428890at2759"/>
<sequence>MDLFSPLETVSNAQLQTLGMVLWGWELPCTAQRLTRLSRFFEYYREIYSSYVPEILAGPNAVAIRPHEDIFDIIRTIKIDTGIPRAELTKYHFAKRGGNKDAIPPTLDQNRAFNIAVSVMVMISSSSDRHESLLELGTRPISWQDDMTFSEFLERALPKTNHLLLNDPKSSEAATAIKAAISARKLKKKAGIRFIPTDDLREHLHLDRKAGMVRVYHHTAFVKECLIASRSVAASLPDMQSTQSANIPRQLALEILDTLQLVLFPSDNYSLLRSLVSKEGFYPSCLHFESAPYRSEDEMETYHYFGQRLMDLYEELQNPTPRGPVEKWLERRSGARYVMMATLFGVIIAVILGLLGLAVAIFQAWVAWQQWKHPIQSG</sequence>
<keyword evidence="1" id="KW-0812">Transmembrane</keyword>
<reference evidence="2" key="1">
    <citation type="journal article" date="2020" name="Stud. Mycol.">
        <title>101 Dothideomycetes genomes: a test case for predicting lifestyles and emergence of pathogens.</title>
        <authorList>
            <person name="Haridas S."/>
            <person name="Albert R."/>
            <person name="Binder M."/>
            <person name="Bloem J."/>
            <person name="Labutti K."/>
            <person name="Salamov A."/>
            <person name="Andreopoulos B."/>
            <person name="Baker S."/>
            <person name="Barry K."/>
            <person name="Bills G."/>
            <person name="Bluhm B."/>
            <person name="Cannon C."/>
            <person name="Castanera R."/>
            <person name="Culley D."/>
            <person name="Daum C."/>
            <person name="Ezra D."/>
            <person name="Gonzalez J."/>
            <person name="Henrissat B."/>
            <person name="Kuo A."/>
            <person name="Liang C."/>
            <person name="Lipzen A."/>
            <person name="Lutzoni F."/>
            <person name="Magnuson J."/>
            <person name="Mondo S."/>
            <person name="Nolan M."/>
            <person name="Ohm R."/>
            <person name="Pangilinan J."/>
            <person name="Park H.-J."/>
            <person name="Ramirez L."/>
            <person name="Alfaro M."/>
            <person name="Sun H."/>
            <person name="Tritt A."/>
            <person name="Yoshinaga Y."/>
            <person name="Zwiers L.-H."/>
            <person name="Turgeon B."/>
            <person name="Goodwin S."/>
            <person name="Spatafora J."/>
            <person name="Crous P."/>
            <person name="Grigoriev I."/>
        </authorList>
    </citation>
    <scope>NUCLEOTIDE SEQUENCE</scope>
    <source>
        <strain evidence="2">Tuck. ex Michener</strain>
    </source>
</reference>